<comment type="caution">
    <text evidence="2">The sequence shown here is derived from an EMBL/GenBank/DDBJ whole genome shotgun (WGS) entry which is preliminary data.</text>
</comment>
<name>A0A5B7I5W1_PORTR</name>
<sequence>MPPLPCPHQAHSDIMALLSLPPAGGGTKGLVWWAGGMPCLPGRRTSHQEEEEEEEEVCLNSSGIFPRLPRVSPQDAVKPQDIISSVNMGGRDKLGSSSAILKNPLPVSHAAVPGAVQCRAGPRRGMGRGSALQIRKTVAAARLRHHGKFHSARRRAGPRSTGWPRALPLPHHATQQQHGQPSRGAAAAAATAPSRYQPGGSSQPPSHSFFCYPSLVTRGG</sequence>
<protein>
    <submittedName>
        <fullName evidence="2">Uncharacterized protein</fullName>
    </submittedName>
</protein>
<proteinExistence type="predicted"/>
<dbReference type="AlphaFoldDB" id="A0A5B7I5W1"/>
<gene>
    <name evidence="2" type="ORF">E2C01_074529</name>
</gene>
<evidence type="ECO:0000313" key="3">
    <source>
        <dbReference type="Proteomes" id="UP000324222"/>
    </source>
</evidence>
<feature type="compositionally biased region" description="Basic residues" evidence="1">
    <location>
        <begin position="146"/>
        <end position="157"/>
    </location>
</feature>
<dbReference type="EMBL" id="VSRR010052587">
    <property type="protein sequence ID" value="MPC79970.1"/>
    <property type="molecule type" value="Genomic_DNA"/>
</dbReference>
<feature type="compositionally biased region" description="Low complexity" evidence="1">
    <location>
        <begin position="185"/>
        <end position="206"/>
    </location>
</feature>
<reference evidence="2 3" key="1">
    <citation type="submission" date="2019-05" db="EMBL/GenBank/DDBJ databases">
        <title>Another draft genome of Portunus trituberculatus and its Hox gene families provides insights of decapod evolution.</title>
        <authorList>
            <person name="Jeong J.-H."/>
            <person name="Song I."/>
            <person name="Kim S."/>
            <person name="Choi T."/>
            <person name="Kim D."/>
            <person name="Ryu S."/>
            <person name="Kim W."/>
        </authorList>
    </citation>
    <scope>NUCLEOTIDE SEQUENCE [LARGE SCALE GENOMIC DNA]</scope>
    <source>
        <tissue evidence="2">Muscle</tissue>
    </source>
</reference>
<organism evidence="2 3">
    <name type="scientific">Portunus trituberculatus</name>
    <name type="common">Swimming crab</name>
    <name type="synonym">Neptunus trituberculatus</name>
    <dbReference type="NCBI Taxonomy" id="210409"/>
    <lineage>
        <taxon>Eukaryota</taxon>
        <taxon>Metazoa</taxon>
        <taxon>Ecdysozoa</taxon>
        <taxon>Arthropoda</taxon>
        <taxon>Crustacea</taxon>
        <taxon>Multicrustacea</taxon>
        <taxon>Malacostraca</taxon>
        <taxon>Eumalacostraca</taxon>
        <taxon>Eucarida</taxon>
        <taxon>Decapoda</taxon>
        <taxon>Pleocyemata</taxon>
        <taxon>Brachyura</taxon>
        <taxon>Eubrachyura</taxon>
        <taxon>Portunoidea</taxon>
        <taxon>Portunidae</taxon>
        <taxon>Portuninae</taxon>
        <taxon>Portunus</taxon>
    </lineage>
</organism>
<evidence type="ECO:0000313" key="2">
    <source>
        <dbReference type="EMBL" id="MPC79970.1"/>
    </source>
</evidence>
<evidence type="ECO:0000256" key="1">
    <source>
        <dbReference type="SAM" id="MobiDB-lite"/>
    </source>
</evidence>
<keyword evidence="3" id="KW-1185">Reference proteome</keyword>
<feature type="region of interest" description="Disordered" evidence="1">
    <location>
        <begin position="146"/>
        <end position="210"/>
    </location>
</feature>
<accession>A0A5B7I5W1</accession>
<dbReference type="Proteomes" id="UP000324222">
    <property type="component" value="Unassembled WGS sequence"/>
</dbReference>